<dbReference type="PANTHER" id="PTHR18964">
    <property type="entry name" value="ROK (REPRESSOR, ORF, KINASE) FAMILY"/>
    <property type="match status" value="1"/>
</dbReference>
<sequence>MDLPGQGSLQYKVQAWMGVITGFKAQSPWRVPVPALSIVRRIMTSNTGNLSKALPKSVRHHNRAILLRLLYPDVSMTRADLARASGLTRVAISDIVAELLGEHLLMEVGYSKSTGPGKRGRLLRINPDGRSILALDLSTPYVFRGAVLNLTGQVVAREEIPLTADGKVPLDLVGELTDSLMQRATHPVMGIGVSSPGIVSAEGVVDDATNLGWVQTDLRGYLHEKTGLEVTVNNDANNEVLAERQFGSGQSDLLLVHLGDGVGAGLLVSGELVTGCNRAAGEIGHVVVDPAGPQCRCGKRGCLESLISVPKLTAAMDRDPDNLASILRRAGELLGRVLTMPAGLMDIPRVAVLGDSRVVNRIFLSAMEKTMNDALATDFRRPLVVDRSALGEDAALLGACSTVVADLIEPDGTV</sequence>
<evidence type="ECO:0000313" key="3">
    <source>
        <dbReference type="Proteomes" id="UP000436357"/>
    </source>
</evidence>
<evidence type="ECO:0000256" key="1">
    <source>
        <dbReference type="ARBA" id="ARBA00006479"/>
    </source>
</evidence>
<dbReference type="InterPro" id="IPR036388">
    <property type="entry name" value="WH-like_DNA-bd_sf"/>
</dbReference>
<accession>A0A6N7TVH1</accession>
<dbReference type="Pfam" id="PF00480">
    <property type="entry name" value="ROK"/>
    <property type="match status" value="1"/>
</dbReference>
<evidence type="ECO:0000313" key="2">
    <source>
        <dbReference type="EMBL" id="MSD91562.1"/>
    </source>
</evidence>
<dbReference type="InterPro" id="IPR000600">
    <property type="entry name" value="ROK"/>
</dbReference>
<gene>
    <name evidence="2" type="ORF">GKC41_07880</name>
</gene>
<dbReference type="InterPro" id="IPR049874">
    <property type="entry name" value="ROK_cs"/>
</dbReference>
<dbReference type="InterPro" id="IPR043129">
    <property type="entry name" value="ATPase_NBD"/>
</dbReference>
<organism evidence="2 3">
    <name type="scientific">Bifidobacterium asteroides</name>
    <dbReference type="NCBI Taxonomy" id="1684"/>
    <lineage>
        <taxon>Bacteria</taxon>
        <taxon>Bacillati</taxon>
        <taxon>Actinomycetota</taxon>
        <taxon>Actinomycetes</taxon>
        <taxon>Bifidobacteriales</taxon>
        <taxon>Bifidobacteriaceae</taxon>
        <taxon>Bifidobacterium</taxon>
    </lineage>
</organism>
<dbReference type="Proteomes" id="UP000436357">
    <property type="component" value="Unassembled WGS sequence"/>
</dbReference>
<comment type="caution">
    <text evidence="2">The sequence shown here is derived from an EMBL/GenBank/DDBJ whole genome shotgun (WGS) entry which is preliminary data.</text>
</comment>
<dbReference type="AlphaFoldDB" id="A0A6N7TVH1"/>
<dbReference type="SUPFAM" id="SSF53067">
    <property type="entry name" value="Actin-like ATPase domain"/>
    <property type="match status" value="1"/>
</dbReference>
<dbReference type="PROSITE" id="PS01125">
    <property type="entry name" value="ROK"/>
    <property type="match status" value="1"/>
</dbReference>
<name>A0A6N7TVH1_9BIFI</name>
<dbReference type="PANTHER" id="PTHR18964:SF149">
    <property type="entry name" value="BIFUNCTIONAL UDP-N-ACETYLGLUCOSAMINE 2-EPIMERASE_N-ACETYLMANNOSAMINE KINASE"/>
    <property type="match status" value="1"/>
</dbReference>
<dbReference type="OrthoDB" id="9810372at2"/>
<reference evidence="2 3" key="1">
    <citation type="submission" date="2019-11" db="EMBL/GenBank/DDBJ databases">
        <title>Draft Genome Sequence of Plant Growth-Promoting Rhizosphere-Associated Bacteria.</title>
        <authorList>
            <person name="Vasilyev I.Y."/>
            <person name="Radchenko V."/>
            <person name="Ilnitskaya E.V."/>
        </authorList>
    </citation>
    <scope>NUCLEOTIDE SEQUENCE [LARGE SCALE GENOMIC DNA]</scope>
    <source>
        <strain evidence="2 3">VRA_9sq_n</strain>
    </source>
</reference>
<dbReference type="Gene3D" id="3.30.420.40">
    <property type="match status" value="2"/>
</dbReference>
<dbReference type="Gene3D" id="1.10.10.10">
    <property type="entry name" value="Winged helix-like DNA-binding domain superfamily/Winged helix DNA-binding domain"/>
    <property type="match status" value="1"/>
</dbReference>
<dbReference type="EMBL" id="WKKW01000006">
    <property type="protein sequence ID" value="MSD91562.1"/>
    <property type="molecule type" value="Genomic_DNA"/>
</dbReference>
<dbReference type="InterPro" id="IPR036390">
    <property type="entry name" value="WH_DNA-bd_sf"/>
</dbReference>
<dbReference type="SUPFAM" id="SSF46785">
    <property type="entry name" value="Winged helix' DNA-binding domain"/>
    <property type="match status" value="1"/>
</dbReference>
<proteinExistence type="inferred from homology"/>
<protein>
    <submittedName>
        <fullName evidence="2">ROK family protein</fullName>
    </submittedName>
</protein>
<comment type="similarity">
    <text evidence="1">Belongs to the ROK (NagC/XylR) family.</text>
</comment>